<name>A0A9N9MKP2_9CUCU</name>
<feature type="domain" description="Cadherin" evidence="13">
    <location>
        <begin position="564"/>
        <end position="657"/>
    </location>
</feature>
<dbReference type="SMART" id="SM00112">
    <property type="entry name" value="CA"/>
    <property type="match status" value="6"/>
</dbReference>
<dbReference type="CDD" id="cd11304">
    <property type="entry name" value="Cadherin_repeat"/>
    <property type="match status" value="6"/>
</dbReference>
<keyword evidence="9" id="KW-0472">Membrane</keyword>
<evidence type="ECO:0000256" key="8">
    <source>
        <dbReference type="ARBA" id="ARBA00022989"/>
    </source>
</evidence>
<dbReference type="PANTHER" id="PTHR24028">
    <property type="entry name" value="CADHERIN-87A"/>
    <property type="match status" value="1"/>
</dbReference>
<comment type="subcellular location">
    <subcellularLocation>
        <location evidence="1">Cell membrane</location>
        <topology evidence="1">Single-pass type I membrane protein</topology>
    </subcellularLocation>
</comment>
<keyword evidence="6 12" id="KW-0106">Calcium</keyword>
<keyword evidence="3" id="KW-0812">Transmembrane</keyword>
<evidence type="ECO:0000256" key="9">
    <source>
        <dbReference type="ARBA" id="ARBA00023136"/>
    </source>
</evidence>
<evidence type="ECO:0000256" key="1">
    <source>
        <dbReference type="ARBA" id="ARBA00004251"/>
    </source>
</evidence>
<evidence type="ECO:0000313" key="15">
    <source>
        <dbReference type="Proteomes" id="UP001152799"/>
    </source>
</evidence>
<dbReference type="InterPro" id="IPR050174">
    <property type="entry name" value="Protocadherin/Cadherin-CA"/>
</dbReference>
<evidence type="ECO:0000313" key="14">
    <source>
        <dbReference type="EMBL" id="CAG9764225.1"/>
    </source>
</evidence>
<keyword evidence="8" id="KW-1133">Transmembrane helix</keyword>
<feature type="domain" description="Cadherin" evidence="13">
    <location>
        <begin position="219"/>
        <end position="335"/>
    </location>
</feature>
<dbReference type="GO" id="GO:0007156">
    <property type="term" value="P:homophilic cell adhesion via plasma membrane adhesion molecules"/>
    <property type="evidence" value="ECO:0007669"/>
    <property type="project" value="InterPro"/>
</dbReference>
<keyword evidence="10" id="KW-0325">Glycoprotein</keyword>
<accession>A0A9N9MKP2</accession>
<proteinExistence type="predicted"/>
<dbReference type="OrthoDB" id="6510378at2759"/>
<feature type="domain" description="Cadherin" evidence="13">
    <location>
        <begin position="111"/>
        <end position="218"/>
    </location>
</feature>
<comment type="function">
    <text evidence="11">Cadherins are calcium-dependent cell adhesion proteins. They preferentially interact with themselves in a homophilic manner in connecting cells.</text>
</comment>
<evidence type="ECO:0000256" key="12">
    <source>
        <dbReference type="PROSITE-ProRule" id="PRU00043"/>
    </source>
</evidence>
<dbReference type="SUPFAM" id="SSF49313">
    <property type="entry name" value="Cadherin-like"/>
    <property type="match status" value="6"/>
</dbReference>
<dbReference type="FunFam" id="2.60.40.60:FF:000092">
    <property type="entry name" value="Protocadherin 8"/>
    <property type="match status" value="1"/>
</dbReference>
<dbReference type="GO" id="GO:0005509">
    <property type="term" value="F:calcium ion binding"/>
    <property type="evidence" value="ECO:0007669"/>
    <property type="project" value="UniProtKB-UniRule"/>
</dbReference>
<keyword evidence="7" id="KW-0130">Cell adhesion</keyword>
<evidence type="ECO:0000256" key="2">
    <source>
        <dbReference type="ARBA" id="ARBA00022475"/>
    </source>
</evidence>
<feature type="domain" description="Cadherin" evidence="13">
    <location>
        <begin position="336"/>
        <end position="452"/>
    </location>
</feature>
<keyword evidence="15" id="KW-1185">Reference proteome</keyword>
<evidence type="ECO:0000256" key="5">
    <source>
        <dbReference type="ARBA" id="ARBA00022737"/>
    </source>
</evidence>
<evidence type="ECO:0000256" key="4">
    <source>
        <dbReference type="ARBA" id="ARBA00022729"/>
    </source>
</evidence>
<evidence type="ECO:0000256" key="10">
    <source>
        <dbReference type="ARBA" id="ARBA00023180"/>
    </source>
</evidence>
<reference evidence="14" key="1">
    <citation type="submission" date="2022-01" db="EMBL/GenBank/DDBJ databases">
        <authorList>
            <person name="King R."/>
        </authorList>
    </citation>
    <scope>NUCLEOTIDE SEQUENCE</scope>
</reference>
<evidence type="ECO:0000256" key="7">
    <source>
        <dbReference type="ARBA" id="ARBA00022889"/>
    </source>
</evidence>
<keyword evidence="5" id="KW-0677">Repeat</keyword>
<feature type="domain" description="Cadherin" evidence="13">
    <location>
        <begin position="15"/>
        <end position="110"/>
    </location>
</feature>
<dbReference type="FunFam" id="2.60.40.60:FF:000098">
    <property type="entry name" value="cadherin-23 isoform X1"/>
    <property type="match status" value="1"/>
</dbReference>
<dbReference type="Pfam" id="PF00028">
    <property type="entry name" value="Cadherin"/>
    <property type="match status" value="4"/>
</dbReference>
<protein>
    <recommendedName>
        <fullName evidence="13">Cadherin domain-containing protein</fullName>
    </recommendedName>
</protein>
<organism evidence="14 15">
    <name type="scientific">Ceutorhynchus assimilis</name>
    <name type="common">cabbage seed weevil</name>
    <dbReference type="NCBI Taxonomy" id="467358"/>
    <lineage>
        <taxon>Eukaryota</taxon>
        <taxon>Metazoa</taxon>
        <taxon>Ecdysozoa</taxon>
        <taxon>Arthropoda</taxon>
        <taxon>Hexapoda</taxon>
        <taxon>Insecta</taxon>
        <taxon>Pterygota</taxon>
        <taxon>Neoptera</taxon>
        <taxon>Endopterygota</taxon>
        <taxon>Coleoptera</taxon>
        <taxon>Polyphaga</taxon>
        <taxon>Cucujiformia</taxon>
        <taxon>Curculionidae</taxon>
        <taxon>Ceutorhynchinae</taxon>
        <taxon>Ceutorhynchus</taxon>
    </lineage>
</organism>
<dbReference type="AlphaFoldDB" id="A0A9N9MKP2"/>
<dbReference type="InterPro" id="IPR002126">
    <property type="entry name" value="Cadherin-like_dom"/>
</dbReference>
<dbReference type="InterPro" id="IPR015919">
    <property type="entry name" value="Cadherin-like_sf"/>
</dbReference>
<dbReference type="Proteomes" id="UP001152799">
    <property type="component" value="Chromosome 2"/>
</dbReference>
<dbReference type="Gene3D" id="2.60.40.60">
    <property type="entry name" value="Cadherins"/>
    <property type="match status" value="6"/>
</dbReference>
<dbReference type="PROSITE" id="PS00232">
    <property type="entry name" value="CADHERIN_1"/>
    <property type="match status" value="3"/>
</dbReference>
<dbReference type="PRINTS" id="PR00205">
    <property type="entry name" value="CADHERIN"/>
</dbReference>
<evidence type="ECO:0000259" key="13">
    <source>
        <dbReference type="PROSITE" id="PS50268"/>
    </source>
</evidence>
<sequence>MDGQTEIVLRLKEGEETPKGTLLYTLKGFDADGDKLQFGIRTSSDSDIIIVETISSTEANIYLNKLLDREEKDEYALVLSLTDGHLGKGNFVTQSLLILVEDVNDNSPVFKNHQNSILLREDAPLGTIAHLEATDADEGPFGQVVYHAAADVEKNLFSVSTVGEKAVIRLIGSLDYEKQTVHQVKVLAVDRAKEGRVNTGTAIVLVRVLDVEDRPPEFIRVTPIARITENSPVGTTVLQVMAVDGDRGINNKIQYALVTSNDNQTLALDPFKMEADTGKIVTASVINREALPFGSSSYIIQIKATELGSYQVPVPFTTTEVTVIISDINDETPTFKRKLYECQVAENAPNNTPLTFIGNAVPEVFDYDQGINGTFLMYVKSKSEIFEITPKKATNEATFSIKVKNNTQLDYEKIKMINFTIVAKEVIKNNPKFSEVPVVVHILDRNDNYPEFTKKSYEVWVPENCEVGTTVAWIQALDEDSGNYGTQGVRYTNIAGSIAGLLNIDPISGILTVKTAGGPSWDREQAPRHYLSIEARDDMGNGNRNSVQLTINLEDVNDNSPLFIQNKYEARLMENQLSFEKFLRVEARDADLNGTQNSEVEYSLVGELHENFTIDRTTGEIYPKYPIDFESIEGPEEENVRILYLTLRARDKGSPSLYR</sequence>
<evidence type="ECO:0000256" key="11">
    <source>
        <dbReference type="ARBA" id="ARBA00059331"/>
    </source>
</evidence>
<dbReference type="FunFam" id="2.60.40.60:FF:000168">
    <property type="entry name" value="Cadherin-related family member 2"/>
    <property type="match status" value="1"/>
</dbReference>
<evidence type="ECO:0000256" key="6">
    <source>
        <dbReference type="ARBA" id="ARBA00022837"/>
    </source>
</evidence>
<dbReference type="PANTHER" id="PTHR24028:SF263">
    <property type="entry name" value="CADHERIN-RELATED FAMILY MEMBER 1"/>
    <property type="match status" value="1"/>
</dbReference>
<dbReference type="GO" id="GO:0005886">
    <property type="term" value="C:plasma membrane"/>
    <property type="evidence" value="ECO:0007669"/>
    <property type="project" value="UniProtKB-SubCell"/>
</dbReference>
<dbReference type="EMBL" id="OU892278">
    <property type="protein sequence ID" value="CAG9764225.1"/>
    <property type="molecule type" value="Genomic_DNA"/>
</dbReference>
<evidence type="ECO:0000256" key="3">
    <source>
        <dbReference type="ARBA" id="ARBA00022692"/>
    </source>
</evidence>
<gene>
    <name evidence="14" type="ORF">CEUTPL_LOCUS4869</name>
</gene>
<feature type="domain" description="Cadherin" evidence="13">
    <location>
        <begin position="453"/>
        <end position="563"/>
    </location>
</feature>
<keyword evidence="2" id="KW-1003">Cell membrane</keyword>
<keyword evidence="4" id="KW-0732">Signal</keyword>
<dbReference type="InterPro" id="IPR020894">
    <property type="entry name" value="Cadherin_CS"/>
</dbReference>
<dbReference type="PROSITE" id="PS50268">
    <property type="entry name" value="CADHERIN_2"/>
    <property type="match status" value="6"/>
</dbReference>